<accession>A0A4Q7NZI2</accession>
<feature type="transmembrane region" description="Helical" evidence="7">
    <location>
        <begin position="352"/>
        <end position="376"/>
    </location>
</feature>
<evidence type="ECO:0000256" key="4">
    <source>
        <dbReference type="ARBA" id="ARBA00022692"/>
    </source>
</evidence>
<dbReference type="RefSeq" id="WP_130435885.1">
    <property type="nucleotide sequence ID" value="NZ_SGXF01000006.1"/>
</dbReference>
<dbReference type="OrthoDB" id="9780160at2"/>
<dbReference type="AlphaFoldDB" id="A0A4Q7NZI2"/>
<reference evidence="8 9" key="1">
    <citation type="submission" date="2019-02" db="EMBL/GenBank/DDBJ databases">
        <title>Genomic Encyclopedia of Type Strains, Phase IV (KMG-IV): sequencing the most valuable type-strain genomes for metagenomic binning, comparative biology and taxonomic classification.</title>
        <authorList>
            <person name="Goeker M."/>
        </authorList>
    </citation>
    <scope>NUCLEOTIDE SEQUENCE [LARGE SCALE GENOMIC DNA]</scope>
    <source>
        <strain evidence="8 9">DSM 29486</strain>
    </source>
</reference>
<feature type="transmembrane region" description="Helical" evidence="7">
    <location>
        <begin position="12"/>
        <end position="36"/>
    </location>
</feature>
<feature type="transmembrane region" description="Helical" evidence="7">
    <location>
        <begin position="232"/>
        <end position="258"/>
    </location>
</feature>
<dbReference type="PANTHER" id="PTHR42925">
    <property type="entry name" value="MULTIDRUG AND TOXIN EFFLUX PROTEIN MATE FAMILY"/>
    <property type="match status" value="1"/>
</dbReference>
<dbReference type="NCBIfam" id="TIGR00797">
    <property type="entry name" value="matE"/>
    <property type="match status" value="1"/>
</dbReference>
<evidence type="ECO:0000256" key="2">
    <source>
        <dbReference type="ARBA" id="ARBA00022448"/>
    </source>
</evidence>
<keyword evidence="6 7" id="KW-0472">Membrane</keyword>
<name>A0A4Q7NZI2_9FIRM</name>
<sequence>MKTEDKNFYRSLLMLVGPIALQYLINTAVSSADVVMLGYVSQTALAAGSLANQIQFILNLFLAGLTSGMTILAAQYWGKRDLDSIQKILGMGLKLSASVTFLFAAAACFLPGMLMRIFTDDENMIASGIIYLRTVGVSYFLMGISQTYLCVMKSMERVRATTMISSSALVLNIFLNAVFIFGLFGAPQLGIMGVALATSIARGIELLLCAIDLKFQNTVVLKWKKMFQKDKLLFGDFIRFSLPALGNEVVWGVAFAMYSAIMGHLGEDMVAANSVVVVARNLGTVLCMGVANGGGILLGKEMGQNRLKEAKRDAARISWITLGTSLLGSAVILLLRPVFLQMANLSPMAREYLGFMVLVNAVYILGQGINTSWICGVFRAGGDSKFGFIMDLIIMWGYAVPAGFLAAFVFRFPPMLVYVVLCTDEFVKMPFIFWRYKKYKWLKNITRG</sequence>
<evidence type="ECO:0000256" key="1">
    <source>
        <dbReference type="ARBA" id="ARBA00004651"/>
    </source>
</evidence>
<dbReference type="PANTHER" id="PTHR42925:SF2">
    <property type="entry name" value="NA+ DRIVEN MULTIDRUG EFFLUX PUMP"/>
    <property type="match status" value="1"/>
</dbReference>
<dbReference type="CDD" id="cd13134">
    <property type="entry name" value="MATE_like_8"/>
    <property type="match status" value="1"/>
</dbReference>
<evidence type="ECO:0000313" key="8">
    <source>
        <dbReference type="EMBL" id="RZS92883.1"/>
    </source>
</evidence>
<feature type="transmembrane region" description="Helical" evidence="7">
    <location>
        <begin position="388"/>
        <end position="410"/>
    </location>
</feature>
<keyword evidence="2" id="KW-0813">Transport</keyword>
<evidence type="ECO:0000256" key="5">
    <source>
        <dbReference type="ARBA" id="ARBA00022989"/>
    </source>
</evidence>
<evidence type="ECO:0000256" key="3">
    <source>
        <dbReference type="ARBA" id="ARBA00022475"/>
    </source>
</evidence>
<comment type="subcellular location">
    <subcellularLocation>
        <location evidence="1">Cell membrane</location>
        <topology evidence="1">Multi-pass membrane protein</topology>
    </subcellularLocation>
</comment>
<feature type="transmembrane region" description="Helical" evidence="7">
    <location>
        <begin position="163"/>
        <end position="184"/>
    </location>
</feature>
<evidence type="ECO:0000313" key="9">
    <source>
        <dbReference type="Proteomes" id="UP000292927"/>
    </source>
</evidence>
<dbReference type="EMBL" id="SGXF01000006">
    <property type="protein sequence ID" value="RZS92883.1"/>
    <property type="molecule type" value="Genomic_DNA"/>
</dbReference>
<dbReference type="Proteomes" id="UP000292927">
    <property type="component" value="Unassembled WGS sequence"/>
</dbReference>
<gene>
    <name evidence="8" type="ORF">EV209_2626</name>
</gene>
<evidence type="ECO:0000256" key="7">
    <source>
        <dbReference type="SAM" id="Phobius"/>
    </source>
</evidence>
<keyword evidence="5 7" id="KW-1133">Transmembrane helix</keyword>
<dbReference type="GO" id="GO:0005886">
    <property type="term" value="C:plasma membrane"/>
    <property type="evidence" value="ECO:0007669"/>
    <property type="project" value="UniProtKB-SubCell"/>
</dbReference>
<feature type="transmembrane region" description="Helical" evidence="7">
    <location>
        <begin position="56"/>
        <end position="78"/>
    </location>
</feature>
<dbReference type="Pfam" id="PF01554">
    <property type="entry name" value="MatE"/>
    <property type="match status" value="2"/>
</dbReference>
<feature type="transmembrane region" description="Helical" evidence="7">
    <location>
        <begin position="130"/>
        <end position="151"/>
    </location>
</feature>
<feature type="transmembrane region" description="Helical" evidence="7">
    <location>
        <begin position="190"/>
        <end position="211"/>
    </location>
</feature>
<feature type="transmembrane region" description="Helical" evidence="7">
    <location>
        <begin position="319"/>
        <end position="340"/>
    </location>
</feature>
<keyword evidence="3" id="KW-1003">Cell membrane</keyword>
<keyword evidence="9" id="KW-1185">Reference proteome</keyword>
<dbReference type="InterPro" id="IPR002528">
    <property type="entry name" value="MATE_fam"/>
</dbReference>
<protein>
    <submittedName>
        <fullName evidence="8">Putative MATE family efflux protein</fullName>
    </submittedName>
</protein>
<comment type="caution">
    <text evidence="8">The sequence shown here is derived from an EMBL/GenBank/DDBJ whole genome shotgun (WGS) entry which is preliminary data.</text>
</comment>
<dbReference type="InterPro" id="IPR048279">
    <property type="entry name" value="MdtK-like"/>
</dbReference>
<proteinExistence type="predicted"/>
<feature type="transmembrane region" description="Helical" evidence="7">
    <location>
        <begin position="278"/>
        <end position="298"/>
    </location>
</feature>
<feature type="transmembrane region" description="Helical" evidence="7">
    <location>
        <begin position="99"/>
        <end position="118"/>
    </location>
</feature>
<dbReference type="GO" id="GO:0042910">
    <property type="term" value="F:xenobiotic transmembrane transporter activity"/>
    <property type="evidence" value="ECO:0007669"/>
    <property type="project" value="InterPro"/>
</dbReference>
<dbReference type="GO" id="GO:0015297">
    <property type="term" value="F:antiporter activity"/>
    <property type="evidence" value="ECO:0007669"/>
    <property type="project" value="InterPro"/>
</dbReference>
<evidence type="ECO:0000256" key="6">
    <source>
        <dbReference type="ARBA" id="ARBA00023136"/>
    </source>
</evidence>
<feature type="transmembrane region" description="Helical" evidence="7">
    <location>
        <begin position="416"/>
        <end position="434"/>
    </location>
</feature>
<keyword evidence="4 7" id="KW-0812">Transmembrane</keyword>
<dbReference type="InterPro" id="IPR047135">
    <property type="entry name" value="YsiQ"/>
</dbReference>
<organism evidence="8 9">
    <name type="scientific">Cuneatibacter caecimuris</name>
    <dbReference type="NCBI Taxonomy" id="1796618"/>
    <lineage>
        <taxon>Bacteria</taxon>
        <taxon>Bacillati</taxon>
        <taxon>Bacillota</taxon>
        <taxon>Clostridia</taxon>
        <taxon>Lachnospirales</taxon>
        <taxon>Lachnospiraceae</taxon>
        <taxon>Cuneatibacter</taxon>
    </lineage>
</organism>
<dbReference type="PIRSF" id="PIRSF006603">
    <property type="entry name" value="DinF"/>
    <property type="match status" value="1"/>
</dbReference>